<dbReference type="Proteomes" id="UP000252415">
    <property type="component" value="Unassembled WGS sequence"/>
</dbReference>
<gene>
    <name evidence="1" type="ORF">DFP97_10248</name>
</gene>
<protein>
    <submittedName>
        <fullName evidence="1">Uncharacterized protein</fullName>
    </submittedName>
</protein>
<keyword evidence="2" id="KW-1185">Reference proteome</keyword>
<name>A0A368W720_9BACL</name>
<comment type="caution">
    <text evidence="1">The sequence shown here is derived from an EMBL/GenBank/DDBJ whole genome shotgun (WGS) entry which is preliminary data.</text>
</comment>
<evidence type="ECO:0000313" key="2">
    <source>
        <dbReference type="Proteomes" id="UP000252415"/>
    </source>
</evidence>
<dbReference type="EMBL" id="QPJD01000002">
    <property type="protein sequence ID" value="RCW50856.1"/>
    <property type="molecule type" value="Genomic_DNA"/>
</dbReference>
<reference evidence="1 2" key="1">
    <citation type="submission" date="2018-07" db="EMBL/GenBank/DDBJ databases">
        <title>Genomic Encyclopedia of Type Strains, Phase III (KMG-III): the genomes of soil and plant-associated and newly described type strains.</title>
        <authorList>
            <person name="Whitman W."/>
        </authorList>
    </citation>
    <scope>NUCLEOTIDE SEQUENCE [LARGE SCALE GENOMIC DNA]</scope>
    <source>
        <strain evidence="1 2">CECT 7506</strain>
    </source>
</reference>
<sequence>MQKLDSLAFMEHLHNGFRDPDIYFLLNQCVGHAVVDVLNGDMVINVDSRSPPECKFIRFRRKRPKGRLVQLFE</sequence>
<evidence type="ECO:0000313" key="1">
    <source>
        <dbReference type="EMBL" id="RCW50856.1"/>
    </source>
</evidence>
<organism evidence="1 2">
    <name type="scientific">Paenibacillus prosopidis</name>
    <dbReference type="NCBI Taxonomy" id="630520"/>
    <lineage>
        <taxon>Bacteria</taxon>
        <taxon>Bacillati</taxon>
        <taxon>Bacillota</taxon>
        <taxon>Bacilli</taxon>
        <taxon>Bacillales</taxon>
        <taxon>Paenibacillaceae</taxon>
        <taxon>Paenibacillus</taxon>
    </lineage>
</organism>
<proteinExistence type="predicted"/>
<accession>A0A368W720</accession>
<dbReference type="AlphaFoldDB" id="A0A368W720"/>